<feature type="compositionally biased region" description="Basic and acidic residues" evidence="1">
    <location>
        <begin position="363"/>
        <end position="373"/>
    </location>
</feature>
<keyword evidence="2" id="KW-0732">Signal</keyword>
<dbReference type="RefSeq" id="XP_014659626.1">
    <property type="nucleotide sequence ID" value="XM_014804140.1"/>
</dbReference>
<sequence length="616" mass="68335">MSIVGWIVLATIAYLTHAAYQRIQHSRKRAEFVRDRRRAAGIPDDDRRPFAVARADALSRKSKQRRDEALSTPNKERTPARTRSSSRATLDRETAGRLSGIPGTLPGYLKDTLASEAPSASPSYPRQSHPSKAPRSTSPVKVSSGSIDSSPSNAAMKRRASQAPESPSKAARRQAAPAAPNSPSSNKLERRHQGSATKKDGSKDESNQAKVKREAIPGTFGSDPHTSDHEMSDAVVSDADQDKHKEQEPKQEPMDEDALPKRAADLGAAPLSALARSTAKKREADELDDTDSEASWEPSDGEEHIESHAHSSKRSRKTNKELDPSSSLDFDMALPEEAMADFNPAASSTASTAQPASSRIKRRVDTSDDRQPGEEWMDFEGLRWRIHPETHELERWSDVLEWRSKYRMPRDSLHPMAREEHQVVVHKWLTKHAWEEAKANKLLAFQEAERVADKEKQDKIDAEKMQRKQELLAKIRQTASPNKRIQSYLMQQHKKSLQHRVSQSDMSADISMASNTTLEPDEGTVSMSIDSMSVLDGSTPGKPRSRRISLRANTPGRGETVRAGGEQRSANSSTTASPTRRNSPLATPYRAIQYPKQRKAKDASPLVKSFPPPSTQ</sequence>
<protein>
    <submittedName>
        <fullName evidence="3">Uncharacterized protein</fullName>
    </submittedName>
</protein>
<accession>A0A5C3FGL8</accession>
<feature type="compositionally biased region" description="Basic and acidic residues" evidence="1">
    <location>
        <begin position="65"/>
        <end position="79"/>
    </location>
</feature>
<feature type="compositionally biased region" description="Low complexity" evidence="1">
    <location>
        <begin position="166"/>
        <end position="186"/>
    </location>
</feature>
<feature type="compositionally biased region" description="Polar residues" evidence="1">
    <location>
        <begin position="568"/>
        <end position="585"/>
    </location>
</feature>
<dbReference type="EMBL" id="OOIQ01000001">
    <property type="protein sequence ID" value="SPO42867.1"/>
    <property type="molecule type" value="Genomic_DNA"/>
</dbReference>
<name>A0A5C3FGL8_PSEA2</name>
<organism evidence="3 4">
    <name type="scientific">Pseudozyma antarctica</name>
    <name type="common">Yeast</name>
    <name type="synonym">Candida antarctica</name>
    <dbReference type="NCBI Taxonomy" id="84753"/>
    <lineage>
        <taxon>Eukaryota</taxon>
        <taxon>Fungi</taxon>
        <taxon>Dikarya</taxon>
        <taxon>Basidiomycota</taxon>
        <taxon>Ustilaginomycotina</taxon>
        <taxon>Ustilaginomycetes</taxon>
        <taxon>Ustilaginales</taxon>
        <taxon>Ustilaginaceae</taxon>
        <taxon>Moesziomyces</taxon>
    </lineage>
</organism>
<gene>
    <name evidence="3" type="ORF">PSANT_00551</name>
</gene>
<keyword evidence="4" id="KW-1185">Reference proteome</keyword>
<feature type="compositionally biased region" description="Polar residues" evidence="1">
    <location>
        <begin position="126"/>
        <end position="153"/>
    </location>
</feature>
<feature type="compositionally biased region" description="Basic and acidic residues" evidence="1">
    <location>
        <begin position="240"/>
        <end position="264"/>
    </location>
</feature>
<feature type="compositionally biased region" description="Basic and acidic residues" evidence="1">
    <location>
        <begin position="187"/>
        <end position="215"/>
    </location>
</feature>
<reference evidence="3" key="1">
    <citation type="submission" date="2018-03" db="EMBL/GenBank/DDBJ databases">
        <authorList>
            <person name="Guldener U."/>
        </authorList>
    </citation>
    <scope>NUCLEOTIDE SEQUENCE [LARGE SCALE GENOMIC DNA]</scope>
    <source>
        <strain evidence="3">ATCC34888</strain>
    </source>
</reference>
<feature type="compositionally biased region" description="Acidic residues" evidence="1">
    <location>
        <begin position="285"/>
        <end position="294"/>
    </location>
</feature>
<feature type="compositionally biased region" description="Low complexity" evidence="1">
    <location>
        <begin position="344"/>
        <end position="358"/>
    </location>
</feature>
<evidence type="ECO:0000313" key="3">
    <source>
        <dbReference type="EMBL" id="SPO42867.1"/>
    </source>
</evidence>
<proteinExistence type="predicted"/>
<dbReference type="AlphaFoldDB" id="A0A5C3FGL8"/>
<feature type="compositionally biased region" description="Low complexity" evidence="1">
    <location>
        <begin position="114"/>
        <end position="125"/>
    </location>
</feature>
<feature type="chain" id="PRO_5023086755" evidence="2">
    <location>
        <begin position="19"/>
        <end position="616"/>
    </location>
</feature>
<feature type="region of interest" description="Disordered" evidence="1">
    <location>
        <begin position="41"/>
        <end position="374"/>
    </location>
</feature>
<evidence type="ECO:0000256" key="1">
    <source>
        <dbReference type="SAM" id="MobiDB-lite"/>
    </source>
</evidence>
<evidence type="ECO:0000256" key="2">
    <source>
        <dbReference type="SAM" id="SignalP"/>
    </source>
</evidence>
<evidence type="ECO:0000313" key="4">
    <source>
        <dbReference type="Proteomes" id="UP000325008"/>
    </source>
</evidence>
<feature type="signal peptide" evidence="2">
    <location>
        <begin position="1"/>
        <end position="18"/>
    </location>
</feature>
<dbReference type="Proteomes" id="UP000325008">
    <property type="component" value="Unassembled WGS sequence"/>
</dbReference>
<comment type="caution">
    <text evidence="3">The sequence shown here is derived from an EMBL/GenBank/DDBJ whole genome shotgun (WGS) entry which is preliminary data.</text>
</comment>
<feature type="region of interest" description="Disordered" evidence="1">
    <location>
        <begin position="531"/>
        <end position="616"/>
    </location>
</feature>
<dbReference type="OrthoDB" id="9451547at2759"/>